<evidence type="ECO:0000313" key="3">
    <source>
        <dbReference type="RefSeq" id="XP_022240153.1"/>
    </source>
</evidence>
<dbReference type="InterPro" id="IPR027417">
    <property type="entry name" value="P-loop_NTPase"/>
</dbReference>
<dbReference type="SUPFAM" id="SSF52540">
    <property type="entry name" value="P-loop containing nucleoside triphosphate hydrolases"/>
    <property type="match status" value="2"/>
</dbReference>
<feature type="domain" description="AAA+ ATPase" evidence="1">
    <location>
        <begin position="625"/>
        <end position="762"/>
    </location>
</feature>
<proteinExistence type="predicted"/>
<reference evidence="3" key="1">
    <citation type="submission" date="2025-08" db="UniProtKB">
        <authorList>
            <consortium name="RefSeq"/>
        </authorList>
    </citation>
    <scope>IDENTIFICATION</scope>
    <source>
        <tissue evidence="3">Muscle</tissue>
    </source>
</reference>
<dbReference type="InterPro" id="IPR003593">
    <property type="entry name" value="AAA+_ATPase"/>
</dbReference>
<protein>
    <submittedName>
        <fullName evidence="3">Peroxisome assembly factor 2-like</fullName>
    </submittedName>
</protein>
<dbReference type="InterPro" id="IPR050168">
    <property type="entry name" value="AAA_ATPase_domain"/>
</dbReference>
<dbReference type="Gene3D" id="1.10.8.60">
    <property type="match status" value="1"/>
</dbReference>
<dbReference type="GeneID" id="106458269"/>
<dbReference type="InterPro" id="IPR003959">
    <property type="entry name" value="ATPase_AAA_core"/>
</dbReference>
<sequence length="1075" mass="121387">MANIQPLKVIFHEVSTKKFWLPQHPLFVGINLSDILKLRPGFDFESGTQHFDLEWETFVGTLIHSRILETGYCNNEIRMFNKLTQFVNVFIIKETTEDVPNNYDGDVASTCLFSEGNPVVKLYVTDLFVKHYGLNLSQKFYFKPVYCLPLEKVVFLAKTDECYNWATQDDWCDKLSLSVCNPKKVLCRSGDVLLASPKSFGIEGQHSISKLLDLIAVECQPVAQGILTINTTVVVTKFKPDDCRIVKKLQEPANSFNTMLHVFNYCNSLLPYGLLLGSVNPFSVAVHKNLLRHSNKRIFRVKMLPQLPKMYLLTKKELSFIDPMNVIIVSDVSLKELKIVNGSWVKISMCIYKDKQAKRKSWLIEDTALKEDCTNYSRTTEKASNIPIDVESEIRTPAEKIRLVRVFSINTDEESTDFPKFDIRNNVAFISPNLWFNLNKHPSSFLESAARLNFEGMLTQEDLREDDSEKVEISPPYANELHLSLVQSPSYTSFSDLPLLSKYFEIDRYVVKGDILAIDSREDVSFHQELENSFYTKCPVVYYRVVLVEGPPSSLGYRAKKGHTYLYTVGTSQSYIPRTVDSFFSSVPYHPIWYSAEPPGILEYVEHLELLVTPFLNSEKSRTKISPCILLSGPSGCGKLTVVKALSRRLNMHFYQINCYEVTGDSPGSTENRLKAMLQKTAMFAPCILALKDVDAVGKEKELLGDDPRVLNTFCNTIKSLNVSSTQWPVIIIATTSESQSKVLSVEFSGTFLHLIKVKPPNEKERKAMIEGFLEVCPRGNDVSASYLAQRTAGFVLGDFSALVSQAVWCAYRRIRKTVKDFSLNTEEEEDICYAGILLLQKDLLESLEFLQAKHAEAIGAPKIPNVHWEDIGGMSDIKQEILDTIQLPLQHPELMASGFHRSGLLLYGPPGTGKTLLAKAVATECSLNFLSVKGPELINMYVGQSEENVREVFQRARYATPCVIFFDELDSLAPHRGNSGDSGGVMDRYFCVIRIDIENSDLKFSEELPNQQASLFVIGASRSTTGSMRENYISQIDVTNACMVIEEKDFDVALQNLTPSVSLEELKKYQNIKL</sequence>
<dbReference type="Proteomes" id="UP000694941">
    <property type="component" value="Unplaced"/>
</dbReference>
<evidence type="ECO:0000313" key="2">
    <source>
        <dbReference type="Proteomes" id="UP000694941"/>
    </source>
</evidence>
<evidence type="ECO:0000259" key="1">
    <source>
        <dbReference type="SMART" id="SM00382"/>
    </source>
</evidence>
<dbReference type="Gene3D" id="3.40.50.300">
    <property type="entry name" value="P-loop containing nucleotide triphosphate hydrolases"/>
    <property type="match status" value="2"/>
</dbReference>
<accession>A0ABM1S948</accession>
<name>A0ABM1S948_LIMPO</name>
<dbReference type="PANTHER" id="PTHR23077:SF9">
    <property type="entry name" value="PEROXISOMAL ATPASE PEX6"/>
    <property type="match status" value="1"/>
</dbReference>
<dbReference type="Pfam" id="PF00004">
    <property type="entry name" value="AAA"/>
    <property type="match status" value="2"/>
</dbReference>
<gene>
    <name evidence="3" type="primary">LOC106458269</name>
</gene>
<dbReference type="PANTHER" id="PTHR23077">
    <property type="entry name" value="AAA-FAMILY ATPASE"/>
    <property type="match status" value="1"/>
</dbReference>
<feature type="domain" description="AAA+ ATPase" evidence="1">
    <location>
        <begin position="901"/>
        <end position="1059"/>
    </location>
</feature>
<dbReference type="RefSeq" id="XP_022240153.1">
    <property type="nucleotide sequence ID" value="XM_022384445.1"/>
</dbReference>
<organism evidence="2 3">
    <name type="scientific">Limulus polyphemus</name>
    <name type="common">Atlantic horseshoe crab</name>
    <dbReference type="NCBI Taxonomy" id="6850"/>
    <lineage>
        <taxon>Eukaryota</taxon>
        <taxon>Metazoa</taxon>
        <taxon>Ecdysozoa</taxon>
        <taxon>Arthropoda</taxon>
        <taxon>Chelicerata</taxon>
        <taxon>Merostomata</taxon>
        <taxon>Xiphosura</taxon>
        <taxon>Limulidae</taxon>
        <taxon>Limulus</taxon>
    </lineage>
</organism>
<dbReference type="CDD" id="cd19481">
    <property type="entry name" value="RecA-like_protease"/>
    <property type="match status" value="1"/>
</dbReference>
<keyword evidence="2" id="KW-1185">Reference proteome</keyword>
<dbReference type="SMART" id="SM00382">
    <property type="entry name" value="AAA"/>
    <property type="match status" value="2"/>
</dbReference>